<reference evidence="2" key="1">
    <citation type="submission" date="2023-10" db="EMBL/GenBank/DDBJ databases">
        <title>Genome assembly of Pristionchus species.</title>
        <authorList>
            <person name="Yoshida K."/>
            <person name="Sommer R.J."/>
        </authorList>
    </citation>
    <scope>NUCLEOTIDE SEQUENCE</scope>
    <source>
        <strain evidence="2">RS5133</strain>
    </source>
</reference>
<organism evidence="2 3">
    <name type="scientific">Pristionchus fissidentatus</name>
    <dbReference type="NCBI Taxonomy" id="1538716"/>
    <lineage>
        <taxon>Eukaryota</taxon>
        <taxon>Metazoa</taxon>
        <taxon>Ecdysozoa</taxon>
        <taxon>Nematoda</taxon>
        <taxon>Chromadorea</taxon>
        <taxon>Rhabditida</taxon>
        <taxon>Rhabditina</taxon>
        <taxon>Diplogasteromorpha</taxon>
        <taxon>Diplogasteroidea</taxon>
        <taxon>Neodiplogasteridae</taxon>
        <taxon>Pristionchus</taxon>
    </lineage>
</organism>
<dbReference type="AlphaFoldDB" id="A0AAV5UTV0"/>
<feature type="non-terminal residue" evidence="2">
    <location>
        <position position="78"/>
    </location>
</feature>
<evidence type="ECO:0000313" key="3">
    <source>
        <dbReference type="Proteomes" id="UP001432322"/>
    </source>
</evidence>
<proteinExistence type="predicted"/>
<evidence type="ECO:0000313" key="2">
    <source>
        <dbReference type="EMBL" id="GMT09921.1"/>
    </source>
</evidence>
<keyword evidence="1" id="KW-0472">Membrane</keyword>
<feature type="transmembrane region" description="Helical" evidence="1">
    <location>
        <begin position="12"/>
        <end position="33"/>
    </location>
</feature>
<accession>A0AAV5UTV0</accession>
<sequence>HGFISFVAMTKWYSQMFYLLTMAVYYILLLHNIEFYRRTIVPHRFKILFGNLTLGVLFASPFLYSEYYGFEVESLSWS</sequence>
<feature type="transmembrane region" description="Helical" evidence="1">
    <location>
        <begin position="45"/>
        <end position="64"/>
    </location>
</feature>
<evidence type="ECO:0000256" key="1">
    <source>
        <dbReference type="SAM" id="Phobius"/>
    </source>
</evidence>
<keyword evidence="3" id="KW-1185">Reference proteome</keyword>
<comment type="caution">
    <text evidence="2">The sequence shown here is derived from an EMBL/GenBank/DDBJ whole genome shotgun (WGS) entry which is preliminary data.</text>
</comment>
<protein>
    <submittedName>
        <fullName evidence="2">Uncharacterized protein</fullName>
    </submittedName>
</protein>
<name>A0AAV5UTV0_9BILA</name>
<feature type="non-terminal residue" evidence="2">
    <location>
        <position position="1"/>
    </location>
</feature>
<gene>
    <name evidence="2" type="ORF">PFISCL1PPCAC_1218</name>
</gene>
<dbReference type="EMBL" id="BTSY01000001">
    <property type="protein sequence ID" value="GMT09921.1"/>
    <property type="molecule type" value="Genomic_DNA"/>
</dbReference>
<keyword evidence="1" id="KW-0812">Transmembrane</keyword>
<keyword evidence="1" id="KW-1133">Transmembrane helix</keyword>
<dbReference type="Proteomes" id="UP001432322">
    <property type="component" value="Unassembled WGS sequence"/>
</dbReference>